<protein>
    <submittedName>
        <fullName evidence="2">Uncharacterized protein</fullName>
    </submittedName>
</protein>
<organism evidence="2 3">
    <name type="scientific">Methanosarcina barkeri 227</name>
    <dbReference type="NCBI Taxonomy" id="1434106"/>
    <lineage>
        <taxon>Archaea</taxon>
        <taxon>Methanobacteriati</taxon>
        <taxon>Methanobacteriota</taxon>
        <taxon>Stenosarchaea group</taxon>
        <taxon>Methanomicrobia</taxon>
        <taxon>Methanosarcinales</taxon>
        <taxon>Methanosarcinaceae</taxon>
        <taxon>Methanosarcina</taxon>
    </lineage>
</organism>
<sequence>MTNSENQSFENQSFENQSFENQSFENQPFENQPFENQLFENQDSQIRYAYRKSVQIQSFCLQVRGTYQDTS</sequence>
<dbReference type="HOGENOM" id="CLU_2730332_0_0_2"/>
<evidence type="ECO:0000256" key="1">
    <source>
        <dbReference type="SAM" id="MobiDB-lite"/>
    </source>
</evidence>
<reference evidence="2 3" key="1">
    <citation type="submission" date="2014-07" db="EMBL/GenBank/DDBJ databases">
        <title>Methanogenic archaea and the global carbon cycle.</title>
        <authorList>
            <person name="Henriksen J.R."/>
            <person name="Luke J."/>
            <person name="Reinhart S."/>
            <person name="Benedict M.N."/>
            <person name="Youngblut N.D."/>
            <person name="Metcalf M.E."/>
            <person name="Whitaker R.J."/>
            <person name="Metcalf W.W."/>
        </authorList>
    </citation>
    <scope>NUCLEOTIDE SEQUENCE [LARGE SCALE GENOMIC DNA]</scope>
    <source>
        <strain evidence="2 3">227</strain>
    </source>
</reference>
<dbReference type="Proteomes" id="UP000033079">
    <property type="component" value="Chromosome"/>
</dbReference>
<dbReference type="AlphaFoldDB" id="A0A0E3R1T3"/>
<dbReference type="PATRIC" id="fig|1434106.5.peg.2475"/>
<dbReference type="EMBL" id="CP009530">
    <property type="protein sequence ID" value="AKB58447.1"/>
    <property type="molecule type" value="Genomic_DNA"/>
</dbReference>
<name>A0A0E3R1T3_METBA</name>
<feature type="region of interest" description="Disordered" evidence="1">
    <location>
        <begin position="1"/>
        <end position="40"/>
    </location>
</feature>
<evidence type="ECO:0000313" key="2">
    <source>
        <dbReference type="EMBL" id="AKB58447.1"/>
    </source>
</evidence>
<evidence type="ECO:0000313" key="3">
    <source>
        <dbReference type="Proteomes" id="UP000033079"/>
    </source>
</evidence>
<dbReference type="KEGG" id="mbar:MSBR2_1931"/>
<gene>
    <name evidence="2" type="ORF">MSBR2_1931</name>
</gene>
<proteinExistence type="predicted"/>
<accession>A0A0E3R1T3</accession>